<feature type="transmembrane region" description="Helical" evidence="8">
    <location>
        <begin position="141"/>
        <end position="159"/>
    </location>
</feature>
<feature type="transmembrane region" description="Helical" evidence="8">
    <location>
        <begin position="346"/>
        <end position="366"/>
    </location>
</feature>
<dbReference type="InterPro" id="IPR003492">
    <property type="entry name" value="Battenin_disease_Cln3"/>
</dbReference>
<name>A0A316V2E7_9BASI</name>
<dbReference type="InterPro" id="IPR036259">
    <property type="entry name" value="MFS_trans_sf"/>
</dbReference>
<evidence type="ECO:0000256" key="6">
    <source>
        <dbReference type="ARBA" id="ARBA00022989"/>
    </source>
</evidence>
<protein>
    <recommendedName>
        <fullName evidence="8">Protein BTN</fullName>
    </recommendedName>
</protein>
<dbReference type="PANTHER" id="PTHR10981:SF0">
    <property type="entry name" value="BATTENIN"/>
    <property type="match status" value="1"/>
</dbReference>
<keyword evidence="3" id="KW-0813">Transport</keyword>
<keyword evidence="4 8" id="KW-0812">Transmembrane</keyword>
<comment type="subcellular location">
    <subcellularLocation>
        <location evidence="1">Endomembrane system</location>
        <topology evidence="1">Multi-pass membrane protein</topology>
    </subcellularLocation>
    <subcellularLocation>
        <location evidence="8">Vacuole membrane</location>
        <topology evidence="8">Multi-pass membrane protein</topology>
    </subcellularLocation>
</comment>
<feature type="transmembrane region" description="Helical" evidence="8">
    <location>
        <begin position="107"/>
        <end position="129"/>
    </location>
</feature>
<feature type="compositionally biased region" description="Polar residues" evidence="9">
    <location>
        <begin position="25"/>
        <end position="39"/>
    </location>
</feature>
<gene>
    <name evidence="10" type="ORF">BDZ90DRAFT_229374</name>
</gene>
<feature type="transmembrane region" description="Helical" evidence="8">
    <location>
        <begin position="165"/>
        <end position="186"/>
    </location>
</feature>
<evidence type="ECO:0000256" key="4">
    <source>
        <dbReference type="ARBA" id="ARBA00022692"/>
    </source>
</evidence>
<evidence type="ECO:0000256" key="9">
    <source>
        <dbReference type="SAM" id="MobiDB-lite"/>
    </source>
</evidence>
<dbReference type="GO" id="GO:0006865">
    <property type="term" value="P:amino acid transport"/>
    <property type="evidence" value="ECO:0007669"/>
    <property type="project" value="UniProtKB-KW"/>
</dbReference>
<proteinExistence type="inferred from homology"/>
<dbReference type="STRING" id="1569628.A0A316V2E7"/>
<evidence type="ECO:0000256" key="7">
    <source>
        <dbReference type="ARBA" id="ARBA00023136"/>
    </source>
</evidence>
<dbReference type="GO" id="GO:0005774">
    <property type="term" value="C:vacuolar membrane"/>
    <property type="evidence" value="ECO:0007669"/>
    <property type="project" value="UniProtKB-SubCell"/>
</dbReference>
<feature type="compositionally biased region" description="Acidic residues" evidence="9">
    <location>
        <begin position="276"/>
        <end position="286"/>
    </location>
</feature>
<dbReference type="GO" id="GO:0012505">
    <property type="term" value="C:endomembrane system"/>
    <property type="evidence" value="ECO:0007669"/>
    <property type="project" value="UniProtKB-SubCell"/>
</dbReference>
<evidence type="ECO:0000256" key="2">
    <source>
        <dbReference type="ARBA" id="ARBA00007467"/>
    </source>
</evidence>
<accession>A0A316V2E7</accession>
<evidence type="ECO:0000256" key="3">
    <source>
        <dbReference type="ARBA" id="ARBA00022448"/>
    </source>
</evidence>
<feature type="transmembrane region" description="Helical" evidence="8">
    <location>
        <begin position="198"/>
        <end position="218"/>
    </location>
</feature>
<keyword evidence="11" id="KW-1185">Reference proteome</keyword>
<dbReference type="GeneID" id="37026852"/>
<keyword evidence="5" id="KW-0029">Amino-acid transport</keyword>
<dbReference type="SUPFAM" id="SSF103473">
    <property type="entry name" value="MFS general substrate transporter"/>
    <property type="match status" value="1"/>
</dbReference>
<feature type="transmembrane region" description="Helical" evidence="8">
    <location>
        <begin position="461"/>
        <end position="485"/>
    </location>
</feature>
<feature type="region of interest" description="Disordered" evidence="9">
    <location>
        <begin position="270"/>
        <end position="328"/>
    </location>
</feature>
<sequence>MSAREHRSQSFDRDDECEQGYQMASLGQSTAGSRTTSAANGYAVRGDARPQSSPSASPLSSSFSIFSILHPSPIALFSLSFFLLGLLNNALYVVILTSALELLPQGVPTGLVALANIGPALVAKAIWPYALKGRVRYARRVWACTALSTAGILVVALVPTLGARLVGISMASFSSGLGELTFLQLCTTYGVVRAGRGVGWFASGTGAAGLFGAGAWWVVRPLGVKGGLGLLSALPLFMAASYFLVLPSVEQLRDFETKAVFAARGGGYQAVPGGEAADDDDDDDDHGQEAGSDDGRQDTASGARPSTTIDSMHSSSAPTLTPLPRGLDETIPSEHKQVRLSFNDKLALLRPMLLPFILPLVLVYLAEYTINQGVAPTLLYPVPQPSRHLLLSWLIKKLSDYYPLYQLTYQAFVFLSRSSISLLGLPPIPKRLLWMPAFVQVGILGLLASESVYAWFRESLARSLCLVFVGIEGLAGGWAYVSVFYQIGTNQREAVTTSRGVDEEGVESEDDEVAQADLVRRGQEQEFRVGCVGVGDSLGILVASLVSMPLQLGLCDAQVSRGRDLCRQV</sequence>
<feature type="compositionally biased region" description="Basic and acidic residues" evidence="9">
    <location>
        <begin position="1"/>
        <end position="12"/>
    </location>
</feature>
<keyword evidence="7 8" id="KW-0472">Membrane</keyword>
<feature type="transmembrane region" description="Helical" evidence="8">
    <location>
        <begin position="230"/>
        <end position="249"/>
    </location>
</feature>
<evidence type="ECO:0000256" key="1">
    <source>
        <dbReference type="ARBA" id="ARBA00004127"/>
    </source>
</evidence>
<dbReference type="GO" id="GO:0051453">
    <property type="term" value="P:regulation of intracellular pH"/>
    <property type="evidence" value="ECO:0007669"/>
    <property type="project" value="TreeGrafter"/>
</dbReference>
<dbReference type="RefSeq" id="XP_025364965.1">
    <property type="nucleotide sequence ID" value="XM_025505029.1"/>
</dbReference>
<feature type="transmembrane region" description="Helical" evidence="8">
    <location>
        <begin position="74"/>
        <end position="95"/>
    </location>
</feature>
<reference evidence="10 11" key="1">
    <citation type="journal article" date="2018" name="Mol. Biol. Evol.">
        <title>Broad Genomic Sampling Reveals a Smut Pathogenic Ancestry of the Fungal Clade Ustilaginomycotina.</title>
        <authorList>
            <person name="Kijpornyongpan T."/>
            <person name="Mondo S.J."/>
            <person name="Barry K."/>
            <person name="Sandor L."/>
            <person name="Lee J."/>
            <person name="Lipzen A."/>
            <person name="Pangilinan J."/>
            <person name="LaButti K."/>
            <person name="Hainaut M."/>
            <person name="Henrissat B."/>
            <person name="Grigoriev I.V."/>
            <person name="Spatafora J.W."/>
            <person name="Aime M.C."/>
        </authorList>
    </citation>
    <scope>NUCLEOTIDE SEQUENCE [LARGE SCALE GENOMIC DNA]</scope>
    <source>
        <strain evidence="10 11">MCA 5214</strain>
    </source>
</reference>
<feature type="region of interest" description="Disordered" evidence="9">
    <location>
        <begin position="1"/>
        <end position="55"/>
    </location>
</feature>
<feature type="transmembrane region" description="Helical" evidence="8">
    <location>
        <begin position="432"/>
        <end position="455"/>
    </location>
</feature>
<dbReference type="OrthoDB" id="5965864at2759"/>
<dbReference type="EMBL" id="KZ819662">
    <property type="protein sequence ID" value="PWN30353.1"/>
    <property type="molecule type" value="Genomic_DNA"/>
</dbReference>
<evidence type="ECO:0000313" key="10">
    <source>
        <dbReference type="EMBL" id="PWN30353.1"/>
    </source>
</evidence>
<feature type="compositionally biased region" description="Polar residues" evidence="9">
    <location>
        <begin position="298"/>
        <end position="319"/>
    </location>
</feature>
<keyword evidence="6 8" id="KW-1133">Transmembrane helix</keyword>
<comment type="similarity">
    <text evidence="2 8">Belongs to the battenin family.</text>
</comment>
<evidence type="ECO:0000313" key="11">
    <source>
        <dbReference type="Proteomes" id="UP000245884"/>
    </source>
</evidence>
<keyword evidence="8" id="KW-0926">Vacuole</keyword>
<dbReference type="Pfam" id="PF02487">
    <property type="entry name" value="CLN3"/>
    <property type="match status" value="1"/>
</dbReference>
<evidence type="ECO:0000256" key="8">
    <source>
        <dbReference type="RuleBase" id="RU361113"/>
    </source>
</evidence>
<dbReference type="Proteomes" id="UP000245884">
    <property type="component" value="Unassembled WGS sequence"/>
</dbReference>
<dbReference type="AlphaFoldDB" id="A0A316V2E7"/>
<evidence type="ECO:0000256" key="5">
    <source>
        <dbReference type="ARBA" id="ARBA00022970"/>
    </source>
</evidence>
<dbReference type="PANTHER" id="PTHR10981">
    <property type="entry name" value="BATTENIN"/>
    <property type="match status" value="1"/>
</dbReference>
<organism evidence="10 11">
    <name type="scientific">Jaminaea rosea</name>
    <dbReference type="NCBI Taxonomy" id="1569628"/>
    <lineage>
        <taxon>Eukaryota</taxon>
        <taxon>Fungi</taxon>
        <taxon>Dikarya</taxon>
        <taxon>Basidiomycota</taxon>
        <taxon>Ustilaginomycotina</taxon>
        <taxon>Exobasidiomycetes</taxon>
        <taxon>Microstromatales</taxon>
        <taxon>Microstromatales incertae sedis</taxon>
        <taxon>Jaminaea</taxon>
    </lineage>
</organism>
<dbReference type="PRINTS" id="PR01315">
    <property type="entry name" value="BATTENIN"/>
</dbReference>